<accession>A0A7R9G3I1</accession>
<organism evidence="1">
    <name type="scientific">Timema shepardi</name>
    <name type="common">Walking stick</name>
    <dbReference type="NCBI Taxonomy" id="629360"/>
    <lineage>
        <taxon>Eukaryota</taxon>
        <taxon>Metazoa</taxon>
        <taxon>Ecdysozoa</taxon>
        <taxon>Arthropoda</taxon>
        <taxon>Hexapoda</taxon>
        <taxon>Insecta</taxon>
        <taxon>Pterygota</taxon>
        <taxon>Neoptera</taxon>
        <taxon>Polyneoptera</taxon>
        <taxon>Phasmatodea</taxon>
        <taxon>Timematodea</taxon>
        <taxon>Timematoidea</taxon>
        <taxon>Timematidae</taxon>
        <taxon>Timema</taxon>
    </lineage>
</organism>
<gene>
    <name evidence="1" type="ORF">TSIB3V08_LOCUS9720</name>
</gene>
<sequence length="220" mass="25007">MLPTELRCDPDVAKAYERITTVSAGTTQIVFENIRKFANMTCMPHRGWLHNSLDINLTGLESFNVKFLVMCQMPVVITIELCDPRDQVNSILMDNSMLDLHYPLISSADLWRPIILDTDHSELWDDSVEDVSPDYENFMIDLESETPNHTRCDNIWRGGNSPVGRVAETLGEKWDRNKRWIVVGGPSESRWRMAAALQPSGTIGVMEFPGRNGNRIVELD</sequence>
<proteinExistence type="predicted"/>
<protein>
    <submittedName>
        <fullName evidence="1">Uncharacterized protein</fullName>
    </submittedName>
</protein>
<dbReference type="AlphaFoldDB" id="A0A7R9G3I1"/>
<name>A0A7R9G3I1_TIMSH</name>
<reference evidence="1" key="1">
    <citation type="submission" date="2020-11" db="EMBL/GenBank/DDBJ databases">
        <authorList>
            <person name="Tran Van P."/>
        </authorList>
    </citation>
    <scope>NUCLEOTIDE SEQUENCE</scope>
</reference>
<dbReference type="EMBL" id="OC005835">
    <property type="protein sequence ID" value="CAD7265689.1"/>
    <property type="molecule type" value="Genomic_DNA"/>
</dbReference>
<evidence type="ECO:0000313" key="1">
    <source>
        <dbReference type="EMBL" id="CAD7265689.1"/>
    </source>
</evidence>